<dbReference type="Proteomes" id="UP001055115">
    <property type="component" value="Unassembled WGS sequence"/>
</dbReference>
<proteinExistence type="predicted"/>
<dbReference type="Gene3D" id="3.40.720.10">
    <property type="entry name" value="Alkaline Phosphatase, subunit A"/>
    <property type="match status" value="1"/>
</dbReference>
<sequence>MDCDDAVVRHSPYDARGRGDGDALRKISRLDDHFWLVVAHTKALGHGELTVALFFTDHGKYLDDHGMIERWPSRVSDSLAYEPIIVGGAGLPGRGL</sequence>
<dbReference type="AlphaFoldDB" id="A0AA37PHQ5"/>
<keyword evidence="2" id="KW-1185">Reference proteome</keyword>
<dbReference type="RefSeq" id="XP_049134743.1">
    <property type="nucleotide sequence ID" value="XM_049278786.1"/>
</dbReference>
<evidence type="ECO:0000313" key="1">
    <source>
        <dbReference type="EMBL" id="GKT52393.1"/>
    </source>
</evidence>
<accession>A0AA37PHQ5</accession>
<dbReference type="InterPro" id="IPR017850">
    <property type="entry name" value="Alkaline_phosphatase_core_sf"/>
</dbReference>
<evidence type="ECO:0000313" key="2">
    <source>
        <dbReference type="Proteomes" id="UP001055115"/>
    </source>
</evidence>
<reference evidence="1 2" key="1">
    <citation type="submission" date="2022-03" db="EMBL/GenBank/DDBJ databases">
        <title>Genome data of Colletotrichum spp.</title>
        <authorList>
            <person name="Utami Y.D."/>
            <person name="Hiruma K."/>
        </authorList>
    </citation>
    <scope>NUCLEOTIDE SEQUENCE [LARGE SCALE GENOMIC DNA]</scope>
    <source>
        <strain evidence="1 2">MAFF 239500</strain>
    </source>
</reference>
<organism evidence="1 2">
    <name type="scientific">Colletotrichum spaethianum</name>
    <dbReference type="NCBI Taxonomy" id="700344"/>
    <lineage>
        <taxon>Eukaryota</taxon>
        <taxon>Fungi</taxon>
        <taxon>Dikarya</taxon>
        <taxon>Ascomycota</taxon>
        <taxon>Pezizomycotina</taxon>
        <taxon>Sordariomycetes</taxon>
        <taxon>Hypocreomycetidae</taxon>
        <taxon>Glomerellales</taxon>
        <taxon>Glomerellaceae</taxon>
        <taxon>Colletotrichum</taxon>
        <taxon>Colletotrichum spaethianum species complex</taxon>
    </lineage>
</organism>
<protein>
    <recommendedName>
        <fullName evidence="3">Sulfatase N-terminal domain-containing protein</fullName>
    </recommendedName>
</protein>
<name>A0AA37PHQ5_9PEZI</name>
<gene>
    <name evidence="1" type="ORF">ColSpa_12574</name>
</gene>
<dbReference type="EMBL" id="BQXU01000066">
    <property type="protein sequence ID" value="GKT52393.1"/>
    <property type="molecule type" value="Genomic_DNA"/>
</dbReference>
<comment type="caution">
    <text evidence="1">The sequence shown here is derived from an EMBL/GenBank/DDBJ whole genome shotgun (WGS) entry which is preliminary data.</text>
</comment>
<dbReference type="SUPFAM" id="SSF53649">
    <property type="entry name" value="Alkaline phosphatase-like"/>
    <property type="match status" value="1"/>
</dbReference>
<dbReference type="GeneID" id="73333376"/>
<evidence type="ECO:0008006" key="3">
    <source>
        <dbReference type="Google" id="ProtNLM"/>
    </source>
</evidence>